<evidence type="ECO:0000256" key="4">
    <source>
        <dbReference type="ARBA" id="ARBA00022692"/>
    </source>
</evidence>
<dbReference type="GO" id="GO:0005886">
    <property type="term" value="C:plasma membrane"/>
    <property type="evidence" value="ECO:0007669"/>
    <property type="project" value="UniProtKB-SubCell"/>
</dbReference>
<feature type="domain" description="ABC transporter" evidence="9">
    <location>
        <begin position="21"/>
        <end position="254"/>
    </location>
</feature>
<dbReference type="GO" id="GO:0015421">
    <property type="term" value="F:ABC-type oligopeptide transporter activity"/>
    <property type="evidence" value="ECO:0007669"/>
    <property type="project" value="TreeGrafter"/>
</dbReference>
<dbReference type="FunFam" id="3.40.50.300:FF:000299">
    <property type="entry name" value="ABC transporter ATP-binding protein/permease"/>
    <property type="match status" value="1"/>
</dbReference>
<evidence type="ECO:0000259" key="9">
    <source>
        <dbReference type="PROSITE" id="PS50893"/>
    </source>
</evidence>
<dbReference type="PROSITE" id="PS00211">
    <property type="entry name" value="ABC_TRANSPORTER_1"/>
    <property type="match status" value="1"/>
</dbReference>
<dbReference type="AlphaFoldDB" id="A0A645BT77"/>
<dbReference type="GO" id="GO:0090374">
    <property type="term" value="P:oligopeptide export from mitochondrion"/>
    <property type="evidence" value="ECO:0007669"/>
    <property type="project" value="TreeGrafter"/>
</dbReference>
<dbReference type="EC" id="3.6.3.-" evidence="10"/>
<keyword evidence="5" id="KW-0547">Nucleotide-binding</keyword>
<organism evidence="10">
    <name type="scientific">bioreactor metagenome</name>
    <dbReference type="NCBI Taxonomy" id="1076179"/>
    <lineage>
        <taxon>unclassified sequences</taxon>
        <taxon>metagenomes</taxon>
        <taxon>ecological metagenomes</taxon>
    </lineage>
</organism>
<keyword evidence="8" id="KW-0472">Membrane</keyword>
<dbReference type="Gene3D" id="3.40.50.300">
    <property type="entry name" value="P-loop containing nucleotide triphosphate hydrolases"/>
    <property type="match status" value="1"/>
</dbReference>
<keyword evidence="4" id="KW-0812">Transmembrane</keyword>
<keyword evidence="6 10" id="KW-0067">ATP-binding</keyword>
<comment type="caution">
    <text evidence="10">The sequence shown here is derived from an EMBL/GenBank/DDBJ whole genome shotgun (WGS) entry which is preliminary data.</text>
</comment>
<dbReference type="SUPFAM" id="SSF52540">
    <property type="entry name" value="P-loop containing nucleoside triphosphate hydrolases"/>
    <property type="match status" value="1"/>
</dbReference>
<dbReference type="InterPro" id="IPR027417">
    <property type="entry name" value="P-loop_NTPase"/>
</dbReference>
<keyword evidence="3" id="KW-1003">Cell membrane</keyword>
<name>A0A645BT77_9ZZZZ</name>
<dbReference type="EMBL" id="VSSQ01022169">
    <property type="protein sequence ID" value="MPM68278.1"/>
    <property type="molecule type" value="Genomic_DNA"/>
</dbReference>
<dbReference type="PANTHER" id="PTHR43394">
    <property type="entry name" value="ATP-DEPENDENT PERMEASE MDL1, MITOCHONDRIAL"/>
    <property type="match status" value="1"/>
</dbReference>
<dbReference type="SMART" id="SM00382">
    <property type="entry name" value="AAA"/>
    <property type="match status" value="1"/>
</dbReference>
<evidence type="ECO:0000256" key="5">
    <source>
        <dbReference type="ARBA" id="ARBA00022741"/>
    </source>
</evidence>
<dbReference type="InterPro" id="IPR039421">
    <property type="entry name" value="Type_1_exporter"/>
</dbReference>
<gene>
    <name evidence="10" type="ORF">SDC9_115209</name>
</gene>
<evidence type="ECO:0000256" key="8">
    <source>
        <dbReference type="ARBA" id="ARBA00023136"/>
    </source>
</evidence>
<evidence type="ECO:0000256" key="7">
    <source>
        <dbReference type="ARBA" id="ARBA00022989"/>
    </source>
</evidence>
<evidence type="ECO:0000256" key="1">
    <source>
        <dbReference type="ARBA" id="ARBA00004651"/>
    </source>
</evidence>
<dbReference type="InterPro" id="IPR017871">
    <property type="entry name" value="ABC_transporter-like_CS"/>
</dbReference>
<evidence type="ECO:0000313" key="10">
    <source>
        <dbReference type="EMBL" id="MPM68278.1"/>
    </source>
</evidence>
<keyword evidence="2" id="KW-0813">Transport</keyword>
<dbReference type="GO" id="GO:0005524">
    <property type="term" value="F:ATP binding"/>
    <property type="evidence" value="ECO:0007669"/>
    <property type="project" value="UniProtKB-KW"/>
</dbReference>
<accession>A0A645BT77</accession>
<reference evidence="10" key="1">
    <citation type="submission" date="2019-08" db="EMBL/GenBank/DDBJ databases">
        <authorList>
            <person name="Kucharzyk K."/>
            <person name="Murdoch R.W."/>
            <person name="Higgins S."/>
            <person name="Loffler F."/>
        </authorList>
    </citation>
    <scope>NUCLEOTIDE SEQUENCE</scope>
</reference>
<dbReference type="PANTHER" id="PTHR43394:SF1">
    <property type="entry name" value="ATP-BINDING CASSETTE SUB-FAMILY B MEMBER 10, MITOCHONDRIAL"/>
    <property type="match status" value="1"/>
</dbReference>
<dbReference type="InterPro" id="IPR003593">
    <property type="entry name" value="AAA+_ATPase"/>
</dbReference>
<evidence type="ECO:0000256" key="2">
    <source>
        <dbReference type="ARBA" id="ARBA00022448"/>
    </source>
</evidence>
<protein>
    <submittedName>
        <fullName evidence="10">Putative multidrug export ATP-binding/permease protein</fullName>
        <ecNumber evidence="10">3.6.3.-</ecNumber>
    </submittedName>
</protein>
<dbReference type="InterPro" id="IPR003439">
    <property type="entry name" value="ABC_transporter-like_ATP-bd"/>
</dbReference>
<dbReference type="GO" id="GO:0005743">
    <property type="term" value="C:mitochondrial inner membrane"/>
    <property type="evidence" value="ECO:0007669"/>
    <property type="project" value="TreeGrafter"/>
</dbReference>
<proteinExistence type="predicted"/>
<evidence type="ECO:0000256" key="6">
    <source>
        <dbReference type="ARBA" id="ARBA00022840"/>
    </source>
</evidence>
<dbReference type="PROSITE" id="PS50893">
    <property type="entry name" value="ABC_TRANSPORTER_2"/>
    <property type="match status" value="1"/>
</dbReference>
<evidence type="ECO:0000256" key="3">
    <source>
        <dbReference type="ARBA" id="ARBA00022475"/>
    </source>
</evidence>
<sequence>MNYGHDEIDDNMEYDKLSGAVEIKDITFGYSKFDKPLIENFNLVLKPGSRVAFVGSSGCGKSTLSKLISGLYQPWSGEILFDGKSIPEIDRSVFTGSLAVVDQDIILFEDTISNNIKMWDNSIEDFEMIMAARDAQLHEDIMQRDGGYNYKITEGGKDFSGGQRQRMEIARVLAQDPTIIILDEATSALDAKTEYEVIKSIKDRGITCIVVAHRLSTIRDCDEIIVLDHGEVIERGTHDELYAKNGMYTQLVSNE</sequence>
<comment type="subcellular location">
    <subcellularLocation>
        <location evidence="1">Cell membrane</location>
        <topology evidence="1">Multi-pass membrane protein</topology>
    </subcellularLocation>
</comment>
<dbReference type="GO" id="GO:0016887">
    <property type="term" value="F:ATP hydrolysis activity"/>
    <property type="evidence" value="ECO:0007669"/>
    <property type="project" value="InterPro"/>
</dbReference>
<keyword evidence="7" id="KW-1133">Transmembrane helix</keyword>
<dbReference type="Pfam" id="PF00005">
    <property type="entry name" value="ABC_tran"/>
    <property type="match status" value="1"/>
</dbReference>
<keyword evidence="10" id="KW-0378">Hydrolase</keyword>